<feature type="transmembrane region" description="Helical" evidence="8">
    <location>
        <begin position="39"/>
        <end position="60"/>
    </location>
</feature>
<keyword evidence="10" id="KW-1185">Reference proteome</keyword>
<evidence type="ECO:0000313" key="9">
    <source>
        <dbReference type="EMBL" id="MDT8899929.1"/>
    </source>
</evidence>
<comment type="caution">
    <text evidence="9">The sequence shown here is derived from an EMBL/GenBank/DDBJ whole genome shotgun (WGS) entry which is preliminary data.</text>
</comment>
<dbReference type="PANTHER" id="PTHR34975">
    <property type="entry name" value="SPORE GERMINATION PROTEIN A2"/>
    <property type="match status" value="1"/>
</dbReference>
<evidence type="ECO:0000256" key="2">
    <source>
        <dbReference type="ARBA" id="ARBA00007998"/>
    </source>
</evidence>
<proteinExistence type="inferred from homology"/>
<dbReference type="InterPro" id="IPR004761">
    <property type="entry name" value="Spore_GerAB"/>
</dbReference>
<comment type="subcellular location">
    <subcellularLocation>
        <location evidence="1">Membrane</location>
        <topology evidence="1">Multi-pass membrane protein</topology>
    </subcellularLocation>
</comment>
<dbReference type="Pfam" id="PF03845">
    <property type="entry name" value="Spore_permease"/>
    <property type="match status" value="1"/>
</dbReference>
<evidence type="ECO:0000256" key="5">
    <source>
        <dbReference type="ARBA" id="ARBA00022692"/>
    </source>
</evidence>
<keyword evidence="7 8" id="KW-0472">Membrane</keyword>
<evidence type="ECO:0000256" key="8">
    <source>
        <dbReference type="SAM" id="Phobius"/>
    </source>
</evidence>
<evidence type="ECO:0000256" key="1">
    <source>
        <dbReference type="ARBA" id="ARBA00004141"/>
    </source>
</evidence>
<dbReference type="Proteomes" id="UP001254848">
    <property type="component" value="Unassembled WGS sequence"/>
</dbReference>
<feature type="transmembrane region" description="Helical" evidence="8">
    <location>
        <begin position="81"/>
        <end position="102"/>
    </location>
</feature>
<feature type="transmembrane region" description="Helical" evidence="8">
    <location>
        <begin position="306"/>
        <end position="328"/>
    </location>
</feature>
<name>A0ABU3NSY9_9FIRM</name>
<comment type="similarity">
    <text evidence="2">Belongs to the amino acid-polyamine-organocation (APC) superfamily. Spore germination protein (SGP) (TC 2.A.3.9) family.</text>
</comment>
<feature type="transmembrane region" description="Helical" evidence="8">
    <location>
        <begin position="122"/>
        <end position="138"/>
    </location>
</feature>
<sequence>MSYQPGRMGVAEGIGLTYIVMLPRVFLTSPAVTISSMHNLAWIAPLINWVAALAVLYLLAGVTARVRGDLYTVSDRLLGRVGAWAMAIFYTALFILDAASLLRQFAENTLLTALPGAEFRMIIFWYILFASVLVYFGIEGIARSAYLMLPFIAGGVAAVIILLAPFYDFYRLLPWQGAGVGVAVGRGLELVGLNLGALLLFVLAPSFQKPATMMTAAFYGGGVSALLRTVVIFFFLLAFGVGDGMEKTLPFYEMSRLVYLSRYIQHIEALFIIIWVITGLLAIAIDIFVALYLIARPLGLPSIRPLVPAVAMIVVNLAVIPPDLSAVIKADGSLVLLLSAGVFGGPLLLVAVAYIRKRRKRTWSG</sequence>
<protein>
    <submittedName>
        <fullName evidence="9">GerAB/ArcD/ProY family transporter</fullName>
    </submittedName>
</protein>
<dbReference type="EMBL" id="JAUOZS010000001">
    <property type="protein sequence ID" value="MDT8899929.1"/>
    <property type="molecule type" value="Genomic_DNA"/>
</dbReference>
<dbReference type="PANTHER" id="PTHR34975:SF2">
    <property type="entry name" value="SPORE GERMINATION PROTEIN A2"/>
    <property type="match status" value="1"/>
</dbReference>
<keyword evidence="5 8" id="KW-0812">Transmembrane</keyword>
<evidence type="ECO:0000256" key="3">
    <source>
        <dbReference type="ARBA" id="ARBA00022448"/>
    </source>
</evidence>
<keyword evidence="4" id="KW-0309">Germination</keyword>
<feature type="transmembrane region" description="Helical" evidence="8">
    <location>
        <begin position="9"/>
        <end position="27"/>
    </location>
</feature>
<evidence type="ECO:0000256" key="4">
    <source>
        <dbReference type="ARBA" id="ARBA00022544"/>
    </source>
</evidence>
<feature type="transmembrane region" description="Helical" evidence="8">
    <location>
        <begin position="187"/>
        <end position="204"/>
    </location>
</feature>
<keyword evidence="6 8" id="KW-1133">Transmembrane helix</keyword>
<dbReference type="RefSeq" id="WP_413778493.1">
    <property type="nucleotide sequence ID" value="NZ_JAUOZS010000001.1"/>
</dbReference>
<feature type="transmembrane region" description="Helical" evidence="8">
    <location>
        <begin position="269"/>
        <end position="294"/>
    </location>
</feature>
<organism evidence="9 10">
    <name type="scientific">Anaeroselena agilis</name>
    <dbReference type="NCBI Taxonomy" id="3063788"/>
    <lineage>
        <taxon>Bacteria</taxon>
        <taxon>Bacillati</taxon>
        <taxon>Bacillota</taxon>
        <taxon>Negativicutes</taxon>
        <taxon>Acetonemataceae</taxon>
        <taxon>Anaeroselena</taxon>
    </lineage>
</organism>
<accession>A0ABU3NSY9</accession>
<reference evidence="9 10" key="1">
    <citation type="submission" date="2023-07" db="EMBL/GenBank/DDBJ databases">
        <title>The novel representative of Negativicutes class, Anaeroselena agilis gen. nov. sp. nov.</title>
        <authorList>
            <person name="Prokofeva M.I."/>
            <person name="Elcheninov A.G."/>
            <person name="Klyukina A."/>
            <person name="Kublanov I.V."/>
            <person name="Frolov E.N."/>
            <person name="Podosokorskaya O.A."/>
        </authorList>
    </citation>
    <scope>NUCLEOTIDE SEQUENCE [LARGE SCALE GENOMIC DNA]</scope>
    <source>
        <strain evidence="9 10">4137-cl</strain>
    </source>
</reference>
<evidence type="ECO:0000313" key="10">
    <source>
        <dbReference type="Proteomes" id="UP001254848"/>
    </source>
</evidence>
<keyword evidence="3" id="KW-0813">Transport</keyword>
<evidence type="ECO:0000256" key="7">
    <source>
        <dbReference type="ARBA" id="ARBA00023136"/>
    </source>
</evidence>
<evidence type="ECO:0000256" key="6">
    <source>
        <dbReference type="ARBA" id="ARBA00022989"/>
    </source>
</evidence>
<feature type="transmembrane region" description="Helical" evidence="8">
    <location>
        <begin position="334"/>
        <end position="355"/>
    </location>
</feature>
<feature type="transmembrane region" description="Helical" evidence="8">
    <location>
        <begin position="216"/>
        <end position="241"/>
    </location>
</feature>
<gene>
    <name evidence="9" type="ORF">Q4T40_01515</name>
</gene>
<feature type="transmembrane region" description="Helical" evidence="8">
    <location>
        <begin position="145"/>
        <end position="167"/>
    </location>
</feature>